<dbReference type="Pfam" id="PF04253">
    <property type="entry name" value="TFR_dimer"/>
    <property type="match status" value="1"/>
</dbReference>
<feature type="domain" description="Transferrin receptor-like dimerisation" evidence="1">
    <location>
        <begin position="115"/>
        <end position="186"/>
    </location>
</feature>
<protein>
    <recommendedName>
        <fullName evidence="1">Transferrin receptor-like dimerisation domain-containing protein</fullName>
    </recommendedName>
</protein>
<dbReference type="AlphaFoldDB" id="A0A9D5HBU1"/>
<dbReference type="InterPro" id="IPR007365">
    <property type="entry name" value="TFR-like_dimer_dom"/>
</dbReference>
<proteinExistence type="predicted"/>
<dbReference type="Proteomes" id="UP001085076">
    <property type="component" value="Miscellaneous, Linkage group lg05"/>
</dbReference>
<accession>A0A9D5HBU1</accession>
<dbReference type="InterPro" id="IPR039373">
    <property type="entry name" value="Peptidase_M28B"/>
</dbReference>
<dbReference type="Gene3D" id="3.40.630.10">
    <property type="entry name" value="Zn peptidases"/>
    <property type="match status" value="1"/>
</dbReference>
<keyword evidence="3" id="KW-1185">Reference proteome</keyword>
<dbReference type="Gene3D" id="1.20.930.40">
    <property type="entry name" value="Transferrin receptor-like, dimerisation domain"/>
    <property type="match status" value="1"/>
</dbReference>
<reference evidence="2" key="1">
    <citation type="submission" date="2021-03" db="EMBL/GenBank/DDBJ databases">
        <authorList>
            <person name="Li Z."/>
            <person name="Yang C."/>
        </authorList>
    </citation>
    <scope>NUCLEOTIDE SEQUENCE</scope>
    <source>
        <strain evidence="2">Dzin_1.0</strain>
        <tissue evidence="2">Leaf</tissue>
    </source>
</reference>
<dbReference type="InterPro" id="IPR036757">
    <property type="entry name" value="TFR-like_dimer_dom_sf"/>
</dbReference>
<comment type="caution">
    <text evidence="2">The sequence shown here is derived from an EMBL/GenBank/DDBJ whole genome shotgun (WGS) entry which is preliminary data.</text>
</comment>
<reference evidence="2" key="2">
    <citation type="journal article" date="2022" name="Hortic Res">
        <title>The genome of Dioscorea zingiberensis sheds light on the biosynthesis, origin and evolution of the medicinally important diosgenin saponins.</title>
        <authorList>
            <person name="Li Y."/>
            <person name="Tan C."/>
            <person name="Li Z."/>
            <person name="Guo J."/>
            <person name="Li S."/>
            <person name="Chen X."/>
            <person name="Wang C."/>
            <person name="Dai X."/>
            <person name="Yang H."/>
            <person name="Song W."/>
            <person name="Hou L."/>
            <person name="Xu J."/>
            <person name="Tong Z."/>
            <person name="Xu A."/>
            <person name="Yuan X."/>
            <person name="Wang W."/>
            <person name="Yang Q."/>
            <person name="Chen L."/>
            <person name="Sun Z."/>
            <person name="Wang K."/>
            <person name="Pan B."/>
            <person name="Chen J."/>
            <person name="Bao Y."/>
            <person name="Liu F."/>
            <person name="Qi X."/>
            <person name="Gang D.R."/>
            <person name="Wen J."/>
            <person name="Li J."/>
        </authorList>
    </citation>
    <scope>NUCLEOTIDE SEQUENCE</scope>
    <source>
        <strain evidence="2">Dzin_1.0</strain>
    </source>
</reference>
<evidence type="ECO:0000259" key="1">
    <source>
        <dbReference type="Pfam" id="PF04253"/>
    </source>
</evidence>
<dbReference type="SUPFAM" id="SSF53187">
    <property type="entry name" value="Zn-dependent exopeptidases"/>
    <property type="match status" value="1"/>
</dbReference>
<dbReference type="OrthoDB" id="1730448at2759"/>
<dbReference type="PANTHER" id="PTHR10404">
    <property type="entry name" value="N-ACETYLATED-ALPHA-LINKED ACIDIC DIPEPTIDASE"/>
    <property type="match status" value="1"/>
</dbReference>
<dbReference type="GO" id="GO:0004180">
    <property type="term" value="F:carboxypeptidase activity"/>
    <property type="evidence" value="ECO:0007669"/>
    <property type="project" value="TreeGrafter"/>
</dbReference>
<dbReference type="PANTHER" id="PTHR10404:SF46">
    <property type="entry name" value="VACUOLAR PROTEIN SORTING-ASSOCIATED PROTEIN 70"/>
    <property type="match status" value="1"/>
</dbReference>
<evidence type="ECO:0000313" key="2">
    <source>
        <dbReference type="EMBL" id="KAJ0970607.1"/>
    </source>
</evidence>
<gene>
    <name evidence="2" type="ORF">J5N97_018566</name>
</gene>
<sequence length="191" mass="22388">MILWLTYLKRVVHNLLMSDLPIHLKMKGNKINMERYPVYHSLYDDFFWMENFGYPMFQRHIAAASVWGLIALRLADKKFLPFDYSYTAYASEPPGTISLSKSTKILEDEVLGTDVSFTPMYNSIEMLKKAAIKIGSERKALEDQSWTCKWRTDSLKIRDLNDRLMMAERALTDRDELFQRNCYKHLEIGGV</sequence>
<dbReference type="SUPFAM" id="SSF47672">
    <property type="entry name" value="Transferrin receptor-like dimerisation domain"/>
    <property type="match status" value="1"/>
</dbReference>
<name>A0A9D5HBU1_9LILI</name>
<evidence type="ECO:0000313" key="3">
    <source>
        <dbReference type="Proteomes" id="UP001085076"/>
    </source>
</evidence>
<organism evidence="2 3">
    <name type="scientific">Dioscorea zingiberensis</name>
    <dbReference type="NCBI Taxonomy" id="325984"/>
    <lineage>
        <taxon>Eukaryota</taxon>
        <taxon>Viridiplantae</taxon>
        <taxon>Streptophyta</taxon>
        <taxon>Embryophyta</taxon>
        <taxon>Tracheophyta</taxon>
        <taxon>Spermatophyta</taxon>
        <taxon>Magnoliopsida</taxon>
        <taxon>Liliopsida</taxon>
        <taxon>Dioscoreales</taxon>
        <taxon>Dioscoreaceae</taxon>
        <taxon>Dioscorea</taxon>
    </lineage>
</organism>
<dbReference type="EMBL" id="JAGGNH010000005">
    <property type="protein sequence ID" value="KAJ0970607.1"/>
    <property type="molecule type" value="Genomic_DNA"/>
</dbReference>